<dbReference type="EMBL" id="PCMW01000043">
    <property type="protein sequence ID" value="PDS24398.1"/>
    <property type="molecule type" value="Genomic_DNA"/>
</dbReference>
<dbReference type="GO" id="GO:0008909">
    <property type="term" value="F:isochorismate synthase activity"/>
    <property type="evidence" value="ECO:0007669"/>
    <property type="project" value="UniProtKB-EC"/>
</dbReference>
<evidence type="ECO:0000256" key="2">
    <source>
        <dbReference type="ARBA" id="ARBA00005297"/>
    </source>
</evidence>
<feature type="domain" description="Chorismate-utilising enzyme C-terminal" evidence="6">
    <location>
        <begin position="95"/>
        <end position="344"/>
    </location>
</feature>
<comment type="similarity">
    <text evidence="2">Belongs to the isochorismate synthase family.</text>
</comment>
<accession>A0A2H3KBI1</accession>
<reference evidence="7 8" key="1">
    <citation type="submission" date="2017-09" db="EMBL/GenBank/DDBJ databases">
        <title>Whole genomes of Flavobacteriaceae.</title>
        <authorList>
            <person name="Stine C."/>
            <person name="Li C."/>
            <person name="Tadesse D."/>
        </authorList>
    </citation>
    <scope>NUCLEOTIDE SEQUENCE [LARGE SCALE GENOMIC DNA]</scope>
    <source>
        <strain evidence="7 8">ATCC 35036</strain>
    </source>
</reference>
<comment type="caution">
    <text evidence="7">The sequence shown here is derived from an EMBL/GenBank/DDBJ whole genome shotgun (WGS) entry which is preliminary data.</text>
</comment>
<protein>
    <recommendedName>
        <fullName evidence="3">isochorismate synthase</fullName>
        <ecNumber evidence="3">5.4.4.2</ecNumber>
    </recommendedName>
    <alternativeName>
        <fullName evidence="5">Isochorismate mutase</fullName>
    </alternativeName>
</protein>
<proteinExistence type="inferred from homology"/>
<dbReference type="OrthoDB" id="9806579at2"/>
<dbReference type="PANTHER" id="PTHR42839:SF2">
    <property type="entry name" value="ISOCHORISMATE SYNTHASE ENTC"/>
    <property type="match status" value="1"/>
</dbReference>
<sequence length="353" mass="40899">MDHLLQNAAIQFKNKRPFVLYKKPFSNQMVGMFQQDTTCYTTSEFTEQGFVFCSFDGSNAILIPKNKSKLFVETISTVDQKKTNNPLVEASNTDKSDYIQKIEHAIARIHQHEFTKIVLSRKAVFKLNTYDIFDLYSKMIDLYPEAFAYCWFHPQVGLWMGAFSERLLKIENQQFETMSVAGTQKNNPPYPIVWHEKEKDEQQIVTNYIIENLKNEVNTIEVQNPITLKAGNLLHLKTTISGTIKNESALHHWINILHPTPAVCGFPKEQAKKYVSLHENYNRAFYSGFLGEINFNSINNQQDTDLFVNLRCMQLQDNQAILYVGGGITKDSNPEKEWEETQNKLETMKRIFI</sequence>
<dbReference type="Proteomes" id="UP000220828">
    <property type="component" value="Unassembled WGS sequence"/>
</dbReference>
<name>A0A2H3KBI1_9FLAO</name>
<dbReference type="RefSeq" id="WP_097554138.1">
    <property type="nucleotide sequence ID" value="NZ_PCMW01000043.1"/>
</dbReference>
<gene>
    <name evidence="7" type="ORF">B0A77_08320</name>
</gene>
<dbReference type="AlphaFoldDB" id="A0A2H3KBI1"/>
<dbReference type="InterPro" id="IPR004561">
    <property type="entry name" value="IsoChor_synthase"/>
</dbReference>
<evidence type="ECO:0000256" key="3">
    <source>
        <dbReference type="ARBA" id="ARBA00012824"/>
    </source>
</evidence>
<evidence type="ECO:0000256" key="4">
    <source>
        <dbReference type="ARBA" id="ARBA00023235"/>
    </source>
</evidence>
<evidence type="ECO:0000313" key="7">
    <source>
        <dbReference type="EMBL" id="PDS24398.1"/>
    </source>
</evidence>
<dbReference type="NCBIfam" id="TIGR00543">
    <property type="entry name" value="isochor_syn"/>
    <property type="match status" value="1"/>
</dbReference>
<dbReference type="InterPro" id="IPR015890">
    <property type="entry name" value="Chorismate_C"/>
</dbReference>
<evidence type="ECO:0000256" key="1">
    <source>
        <dbReference type="ARBA" id="ARBA00000799"/>
    </source>
</evidence>
<evidence type="ECO:0000256" key="5">
    <source>
        <dbReference type="ARBA" id="ARBA00041564"/>
    </source>
</evidence>
<organism evidence="7 8">
    <name type="scientific">Flavobacterium branchiophilum</name>
    <dbReference type="NCBI Taxonomy" id="55197"/>
    <lineage>
        <taxon>Bacteria</taxon>
        <taxon>Pseudomonadati</taxon>
        <taxon>Bacteroidota</taxon>
        <taxon>Flavobacteriia</taxon>
        <taxon>Flavobacteriales</taxon>
        <taxon>Flavobacteriaceae</taxon>
        <taxon>Flavobacterium</taxon>
    </lineage>
</organism>
<dbReference type="Pfam" id="PF00425">
    <property type="entry name" value="Chorismate_bind"/>
    <property type="match status" value="1"/>
</dbReference>
<dbReference type="InterPro" id="IPR005801">
    <property type="entry name" value="ADC_synthase"/>
</dbReference>
<evidence type="ECO:0000313" key="8">
    <source>
        <dbReference type="Proteomes" id="UP000220828"/>
    </source>
</evidence>
<dbReference type="EC" id="5.4.4.2" evidence="3"/>
<dbReference type="SUPFAM" id="SSF56322">
    <property type="entry name" value="ADC synthase"/>
    <property type="match status" value="1"/>
</dbReference>
<dbReference type="PANTHER" id="PTHR42839">
    <property type="entry name" value="ISOCHORISMATE SYNTHASE ENTC"/>
    <property type="match status" value="1"/>
</dbReference>
<comment type="catalytic activity">
    <reaction evidence="1">
        <text>chorismate = isochorismate</text>
        <dbReference type="Rhea" id="RHEA:18985"/>
        <dbReference type="ChEBI" id="CHEBI:29748"/>
        <dbReference type="ChEBI" id="CHEBI:29780"/>
        <dbReference type="EC" id="5.4.4.2"/>
    </reaction>
</comment>
<evidence type="ECO:0000259" key="6">
    <source>
        <dbReference type="Pfam" id="PF00425"/>
    </source>
</evidence>
<keyword evidence="4" id="KW-0413">Isomerase</keyword>
<dbReference type="Gene3D" id="3.60.120.10">
    <property type="entry name" value="Anthranilate synthase"/>
    <property type="match status" value="1"/>
</dbReference>